<comment type="caution">
    <text evidence="1">The sequence shown here is derived from an EMBL/GenBank/DDBJ whole genome shotgun (WGS) entry which is preliminary data.</text>
</comment>
<protein>
    <submittedName>
        <fullName evidence="1">Uncharacterized protein</fullName>
    </submittedName>
</protein>
<evidence type="ECO:0000313" key="2">
    <source>
        <dbReference type="Proteomes" id="UP000654918"/>
    </source>
</evidence>
<proteinExistence type="predicted"/>
<dbReference type="Proteomes" id="UP000654918">
    <property type="component" value="Unassembled WGS sequence"/>
</dbReference>
<evidence type="ECO:0000313" key="1">
    <source>
        <dbReference type="EMBL" id="KAF6827112.1"/>
    </source>
</evidence>
<name>A0A8H6K8P9_9PEZI</name>
<accession>A0A8H6K8P9</accession>
<sequence>MPATSHLCISKRSVSLAGPRSLPTPSWQAKSVKPGTARVVTEVGVVCGIGGRDLLVRLLLLLRGGQGPTNHDHPCSTTTMMETRGPRLRFTAGRERDDARRREEGNVYKEPVSASSNLAFYITRLPNTQHSPTAKMPAAPSCCKCGSMIVISNSCPSCGHHECRTCL</sequence>
<dbReference type="EMBL" id="WIGO01000143">
    <property type="protein sequence ID" value="KAF6827112.1"/>
    <property type="molecule type" value="Genomic_DNA"/>
</dbReference>
<organism evidence="1 2">
    <name type="scientific">Colletotrichum plurivorum</name>
    <dbReference type="NCBI Taxonomy" id="2175906"/>
    <lineage>
        <taxon>Eukaryota</taxon>
        <taxon>Fungi</taxon>
        <taxon>Dikarya</taxon>
        <taxon>Ascomycota</taxon>
        <taxon>Pezizomycotina</taxon>
        <taxon>Sordariomycetes</taxon>
        <taxon>Hypocreomycetidae</taxon>
        <taxon>Glomerellales</taxon>
        <taxon>Glomerellaceae</taxon>
        <taxon>Colletotrichum</taxon>
        <taxon>Colletotrichum orchidearum species complex</taxon>
    </lineage>
</organism>
<keyword evidence="2" id="KW-1185">Reference proteome</keyword>
<gene>
    <name evidence="1" type="ORF">CPLU01_09278</name>
</gene>
<reference evidence="1" key="1">
    <citation type="journal article" date="2020" name="Phytopathology">
        <title>Genome Sequence Resources of Colletotrichum truncatum, C. plurivorum, C. musicola, and C. sojae: Four Species Pathogenic to Soybean (Glycine max).</title>
        <authorList>
            <person name="Rogerio F."/>
            <person name="Boufleur T.R."/>
            <person name="Ciampi-Guillardi M."/>
            <person name="Sukno S.A."/>
            <person name="Thon M.R."/>
            <person name="Massola Junior N.S."/>
            <person name="Baroncelli R."/>
        </authorList>
    </citation>
    <scope>NUCLEOTIDE SEQUENCE</scope>
    <source>
        <strain evidence="1">LFN00145</strain>
    </source>
</reference>
<dbReference type="AlphaFoldDB" id="A0A8H6K8P9"/>